<dbReference type="AlphaFoldDB" id="B9IS50"/>
<protein>
    <submittedName>
        <fullName evidence="1">Uncharacterized protein</fullName>
    </submittedName>
</protein>
<name>B9IS50_BACCQ</name>
<evidence type="ECO:0000313" key="2">
    <source>
        <dbReference type="Proteomes" id="UP000000441"/>
    </source>
</evidence>
<accession>B9IS50</accession>
<dbReference type="KEGG" id="bcq:BCQ_0982"/>
<proteinExistence type="predicted"/>
<sequence length="168" mass="19263">MITSSASARESSACSRSFIEANSRISSVPIFAKACMYACPVNFCAVYVFPDIKIFSGTRSLTNLLYTDIIHPPMFNSSRALPYKITTLFSHKHLTYQFLIRVPLLPERNNALVLLSYRHIRFGTHQESPLFSHPVLSPLHLRKQQLDALQRIVQFVPQEMVYYAKHNM</sequence>
<reference evidence="1 2" key="1">
    <citation type="journal article" date="2009" name="J. Bacteriol.">
        <title>Complete genome sequence of the extremophilic Bacillus cereus strain Q1 with industrial applications.</title>
        <authorList>
            <person name="Xiong Z."/>
            <person name="Jiang Y."/>
            <person name="Qi D."/>
            <person name="Lu H."/>
            <person name="Yang F."/>
            <person name="Yang J."/>
            <person name="Chen L."/>
            <person name="Sun L."/>
            <person name="Xu X."/>
            <person name="Xue Y."/>
            <person name="Zhu Y."/>
            <person name="Jin Q."/>
        </authorList>
    </citation>
    <scope>NUCLEOTIDE SEQUENCE [LARGE SCALE GENOMIC DNA]</scope>
    <source>
        <strain evidence="1 2">Q1</strain>
    </source>
</reference>
<gene>
    <name evidence="1" type="ordered locus">BCQ_0982</name>
</gene>
<dbReference type="EMBL" id="CP000227">
    <property type="protein sequence ID" value="ACM11412.1"/>
    <property type="molecule type" value="Genomic_DNA"/>
</dbReference>
<dbReference type="Proteomes" id="UP000000441">
    <property type="component" value="Chromosome"/>
</dbReference>
<organism evidence="1 2">
    <name type="scientific">Bacillus cereus (strain Q1)</name>
    <dbReference type="NCBI Taxonomy" id="361100"/>
    <lineage>
        <taxon>Bacteria</taxon>
        <taxon>Bacillati</taxon>
        <taxon>Bacillota</taxon>
        <taxon>Bacilli</taxon>
        <taxon>Bacillales</taxon>
        <taxon>Bacillaceae</taxon>
        <taxon>Bacillus</taxon>
        <taxon>Bacillus cereus group</taxon>
    </lineage>
</organism>
<dbReference type="HOGENOM" id="CLU_1583235_0_0_9"/>
<evidence type="ECO:0000313" key="1">
    <source>
        <dbReference type="EMBL" id="ACM11412.1"/>
    </source>
</evidence>